<comment type="caution">
    <text evidence="6">The sequence shown here is derived from an EMBL/GenBank/DDBJ whole genome shotgun (WGS) entry which is preliminary data.</text>
</comment>
<protein>
    <submittedName>
        <fullName evidence="6">Ribokinase</fullName>
    </submittedName>
</protein>
<dbReference type="PANTHER" id="PTHR10584:SF166">
    <property type="entry name" value="RIBOKINASE"/>
    <property type="match status" value="1"/>
</dbReference>
<dbReference type="Proteomes" id="UP001142317">
    <property type="component" value="Unassembled WGS sequence"/>
</dbReference>
<keyword evidence="7" id="KW-1185">Reference proteome</keyword>
<sequence length="292" mass="29715">MVGAAARDLIISIDQLPEPGGSAAVRESAERLGGKGANIAAATRQLLPHSSVSLVAALGADAAGDQAVADALDAGIDVTHVARRGTTSLLVDVVEDGGRRRLLERIALESRVTRRDVRDAEAVIGAAQVVVLQLQQDAMVLVDAARVAHEAGATLVLDGAIESDEARPQLLEMAPVVRADAHEAALLTGRAIASVDDAQGAASTLLAAGAELVALSVPRAGDLVAWNGGSRFYPHHEGEVIDPTGAGDAFVAGMVAGVVHNEDPATIGARAAAAAATAVGQLGGFTRFRPRR</sequence>
<dbReference type="Gene3D" id="3.40.1190.20">
    <property type="match status" value="1"/>
</dbReference>
<name>A0A9W6HH19_9MICO</name>
<evidence type="ECO:0000313" key="6">
    <source>
        <dbReference type="EMBL" id="GLJ80006.1"/>
    </source>
</evidence>
<evidence type="ECO:0000313" key="7">
    <source>
        <dbReference type="Proteomes" id="UP001142317"/>
    </source>
</evidence>
<organism evidence="6 7">
    <name type="scientific">Microbacterium imperiale</name>
    <dbReference type="NCBI Taxonomy" id="33884"/>
    <lineage>
        <taxon>Bacteria</taxon>
        <taxon>Bacillati</taxon>
        <taxon>Actinomycetota</taxon>
        <taxon>Actinomycetes</taxon>
        <taxon>Micrococcales</taxon>
        <taxon>Microbacteriaceae</taxon>
        <taxon>Microbacterium</taxon>
    </lineage>
</organism>
<dbReference type="EMBL" id="BSEO01000010">
    <property type="protein sequence ID" value="GLJ80006.1"/>
    <property type="molecule type" value="Genomic_DNA"/>
</dbReference>
<dbReference type="InterPro" id="IPR011611">
    <property type="entry name" value="PfkB_dom"/>
</dbReference>
<reference evidence="6" key="1">
    <citation type="journal article" date="2014" name="Int. J. Syst. Evol. Microbiol.">
        <title>Complete genome sequence of Corynebacterium casei LMG S-19264T (=DSM 44701T), isolated from a smear-ripened cheese.</title>
        <authorList>
            <consortium name="US DOE Joint Genome Institute (JGI-PGF)"/>
            <person name="Walter F."/>
            <person name="Albersmeier A."/>
            <person name="Kalinowski J."/>
            <person name="Ruckert C."/>
        </authorList>
    </citation>
    <scope>NUCLEOTIDE SEQUENCE</scope>
    <source>
        <strain evidence="6">VKM Ac-1447</strain>
    </source>
</reference>
<dbReference type="AlphaFoldDB" id="A0A9W6HH19"/>
<reference evidence="6" key="2">
    <citation type="submission" date="2023-01" db="EMBL/GenBank/DDBJ databases">
        <authorList>
            <person name="Sun Q."/>
            <person name="Evtushenko L."/>
        </authorList>
    </citation>
    <scope>NUCLEOTIDE SEQUENCE</scope>
    <source>
        <strain evidence="6">VKM Ac-1447</strain>
    </source>
</reference>
<dbReference type="GO" id="GO:0006796">
    <property type="term" value="P:phosphate-containing compound metabolic process"/>
    <property type="evidence" value="ECO:0007669"/>
    <property type="project" value="UniProtKB-ARBA"/>
</dbReference>
<dbReference type="InterPro" id="IPR002173">
    <property type="entry name" value="Carboh/pur_kinase_PfkB_CS"/>
</dbReference>
<dbReference type="InterPro" id="IPR029056">
    <property type="entry name" value="Ribokinase-like"/>
</dbReference>
<keyword evidence="2 4" id="KW-0808">Transferase</keyword>
<evidence type="ECO:0000256" key="4">
    <source>
        <dbReference type="RuleBase" id="RU003704"/>
    </source>
</evidence>
<evidence type="ECO:0000256" key="3">
    <source>
        <dbReference type="ARBA" id="ARBA00022777"/>
    </source>
</evidence>
<comment type="similarity">
    <text evidence="1 4">Belongs to the carbohydrate kinase PfkB family.</text>
</comment>
<dbReference type="PRINTS" id="PR00990">
    <property type="entry name" value="RIBOKINASE"/>
</dbReference>
<dbReference type="GO" id="GO:0016301">
    <property type="term" value="F:kinase activity"/>
    <property type="evidence" value="ECO:0007669"/>
    <property type="project" value="UniProtKB-KW"/>
</dbReference>
<dbReference type="SUPFAM" id="SSF53613">
    <property type="entry name" value="Ribokinase-like"/>
    <property type="match status" value="1"/>
</dbReference>
<evidence type="ECO:0000256" key="2">
    <source>
        <dbReference type="ARBA" id="ARBA00022679"/>
    </source>
</evidence>
<dbReference type="PROSITE" id="PS00584">
    <property type="entry name" value="PFKB_KINASES_2"/>
    <property type="match status" value="1"/>
</dbReference>
<evidence type="ECO:0000259" key="5">
    <source>
        <dbReference type="Pfam" id="PF00294"/>
    </source>
</evidence>
<proteinExistence type="inferred from homology"/>
<accession>A0A9W6HH19</accession>
<evidence type="ECO:0000256" key="1">
    <source>
        <dbReference type="ARBA" id="ARBA00010688"/>
    </source>
</evidence>
<feature type="domain" description="Carbohydrate kinase PfkB" evidence="5">
    <location>
        <begin position="2"/>
        <end position="283"/>
    </location>
</feature>
<dbReference type="PANTHER" id="PTHR10584">
    <property type="entry name" value="SUGAR KINASE"/>
    <property type="match status" value="1"/>
</dbReference>
<gene>
    <name evidence="6" type="primary">rbsK</name>
    <name evidence="6" type="ORF">GCM10017586_16890</name>
</gene>
<dbReference type="InterPro" id="IPR002139">
    <property type="entry name" value="Ribo/fructo_kinase"/>
</dbReference>
<keyword evidence="3 4" id="KW-0418">Kinase</keyword>
<dbReference type="Pfam" id="PF00294">
    <property type="entry name" value="PfkB"/>
    <property type="match status" value="1"/>
</dbReference>
<dbReference type="GO" id="GO:0005829">
    <property type="term" value="C:cytosol"/>
    <property type="evidence" value="ECO:0007669"/>
    <property type="project" value="TreeGrafter"/>
</dbReference>